<proteinExistence type="predicted"/>
<gene>
    <name evidence="1" type="ORF">WJX72_004647</name>
</gene>
<protein>
    <submittedName>
        <fullName evidence="1">Uncharacterized protein</fullName>
    </submittedName>
</protein>
<evidence type="ECO:0000313" key="2">
    <source>
        <dbReference type="Proteomes" id="UP001489004"/>
    </source>
</evidence>
<accession>A0AAW1Q716</accession>
<dbReference type="Proteomes" id="UP001489004">
    <property type="component" value="Unassembled WGS sequence"/>
</dbReference>
<comment type="caution">
    <text evidence="1">The sequence shown here is derived from an EMBL/GenBank/DDBJ whole genome shotgun (WGS) entry which is preliminary data.</text>
</comment>
<keyword evidence="2" id="KW-1185">Reference proteome</keyword>
<dbReference type="AlphaFoldDB" id="A0AAW1Q716"/>
<sequence>MDYASIQWIASHERDVTRMHYLTLANDAIHKVGGFGPDWATQHTLGRAADCSALKQLLLPRLTAMNAAVQEDHRLHPMLPTLLALDWLLEVWLQDLPLKLGQHGDQYRGMLPAAVRAVERHPSWPDFRKRVLDETPHFAVLTSRWLPLTWGAWL</sequence>
<evidence type="ECO:0000313" key="1">
    <source>
        <dbReference type="EMBL" id="KAK9817945.1"/>
    </source>
</evidence>
<name>A0AAW1Q716_9CHLO</name>
<dbReference type="EMBL" id="JALJOR010000004">
    <property type="protein sequence ID" value="KAK9817945.1"/>
    <property type="molecule type" value="Genomic_DNA"/>
</dbReference>
<organism evidence="1 2">
    <name type="scientific">[Myrmecia] bisecta</name>
    <dbReference type="NCBI Taxonomy" id="41462"/>
    <lineage>
        <taxon>Eukaryota</taxon>
        <taxon>Viridiplantae</taxon>
        <taxon>Chlorophyta</taxon>
        <taxon>core chlorophytes</taxon>
        <taxon>Trebouxiophyceae</taxon>
        <taxon>Trebouxiales</taxon>
        <taxon>Trebouxiaceae</taxon>
        <taxon>Myrmecia</taxon>
    </lineage>
</organism>
<reference evidence="1 2" key="1">
    <citation type="journal article" date="2024" name="Nat. Commun.">
        <title>Phylogenomics reveals the evolutionary origins of lichenization in chlorophyte algae.</title>
        <authorList>
            <person name="Puginier C."/>
            <person name="Libourel C."/>
            <person name="Otte J."/>
            <person name="Skaloud P."/>
            <person name="Haon M."/>
            <person name="Grisel S."/>
            <person name="Petersen M."/>
            <person name="Berrin J.G."/>
            <person name="Delaux P.M."/>
            <person name="Dal Grande F."/>
            <person name="Keller J."/>
        </authorList>
    </citation>
    <scope>NUCLEOTIDE SEQUENCE [LARGE SCALE GENOMIC DNA]</scope>
    <source>
        <strain evidence="1 2">SAG 2043</strain>
    </source>
</reference>